<evidence type="ECO:0000313" key="2">
    <source>
        <dbReference type="Proteomes" id="UP001516400"/>
    </source>
</evidence>
<accession>A0ABD2P2T3</accession>
<organism evidence="1 2">
    <name type="scientific">Cryptolaemus montrouzieri</name>
    <dbReference type="NCBI Taxonomy" id="559131"/>
    <lineage>
        <taxon>Eukaryota</taxon>
        <taxon>Metazoa</taxon>
        <taxon>Ecdysozoa</taxon>
        <taxon>Arthropoda</taxon>
        <taxon>Hexapoda</taxon>
        <taxon>Insecta</taxon>
        <taxon>Pterygota</taxon>
        <taxon>Neoptera</taxon>
        <taxon>Endopterygota</taxon>
        <taxon>Coleoptera</taxon>
        <taxon>Polyphaga</taxon>
        <taxon>Cucujiformia</taxon>
        <taxon>Coccinelloidea</taxon>
        <taxon>Coccinellidae</taxon>
        <taxon>Scymninae</taxon>
        <taxon>Scymnini</taxon>
        <taxon>Cryptolaemus</taxon>
    </lineage>
</organism>
<dbReference type="Proteomes" id="UP001516400">
    <property type="component" value="Unassembled WGS sequence"/>
</dbReference>
<gene>
    <name evidence="1" type="ORF">HHI36_019216</name>
</gene>
<proteinExistence type="predicted"/>
<name>A0ABD2P2T3_9CUCU</name>
<protein>
    <submittedName>
        <fullName evidence="1">Uncharacterized protein</fullName>
    </submittedName>
</protein>
<keyword evidence="2" id="KW-1185">Reference proteome</keyword>
<dbReference type="SUPFAM" id="SSF55961">
    <property type="entry name" value="Bet v1-like"/>
    <property type="match status" value="1"/>
</dbReference>
<dbReference type="EMBL" id="JABFTP020000165">
    <property type="protein sequence ID" value="KAL3285092.1"/>
    <property type="molecule type" value="Genomic_DNA"/>
</dbReference>
<dbReference type="AlphaFoldDB" id="A0ABD2P2T3"/>
<dbReference type="InterPro" id="IPR023393">
    <property type="entry name" value="START-like_dom_sf"/>
</dbReference>
<dbReference type="Gene3D" id="3.30.530.20">
    <property type="match status" value="1"/>
</dbReference>
<evidence type="ECO:0000313" key="1">
    <source>
        <dbReference type="EMBL" id="KAL3285092.1"/>
    </source>
</evidence>
<comment type="caution">
    <text evidence="1">The sequence shown here is derived from an EMBL/GenBank/DDBJ whole genome shotgun (WGS) entry which is preliminary data.</text>
</comment>
<reference evidence="1 2" key="1">
    <citation type="journal article" date="2021" name="BMC Biol.">
        <title>Horizontally acquired antibacterial genes associated with adaptive radiation of ladybird beetles.</title>
        <authorList>
            <person name="Li H.S."/>
            <person name="Tang X.F."/>
            <person name="Huang Y.H."/>
            <person name="Xu Z.Y."/>
            <person name="Chen M.L."/>
            <person name="Du X.Y."/>
            <person name="Qiu B.Y."/>
            <person name="Chen P.T."/>
            <person name="Zhang W."/>
            <person name="Slipinski A."/>
            <person name="Escalona H.E."/>
            <person name="Waterhouse R.M."/>
            <person name="Zwick A."/>
            <person name="Pang H."/>
        </authorList>
    </citation>
    <scope>NUCLEOTIDE SEQUENCE [LARGE SCALE GENOMIC DNA]</scope>
    <source>
        <strain evidence="1">SYSU2018</strain>
    </source>
</reference>
<sequence>MSRFQWKVLRVSGAILVSILLFLLLRVNNYPYKASVVLPDVHPNEVWEFVADFSNMKYLNPTIEDFKIIDEKGNYNHWQYTVQYKESLSHWPYLPNYAEAKFSIKANSQKDRFFINSLHVTCLLSNFLCLSSESEFIFTHMNKSAGTVCEENIHYQCPSIFSKFCKREVRYQRDAIMKNLKNKFQSGPISR</sequence>